<evidence type="ECO:0000313" key="2">
    <source>
        <dbReference type="EMBL" id="MBC6490225.1"/>
    </source>
</evidence>
<dbReference type="RefSeq" id="WP_187255545.1">
    <property type="nucleotide sequence ID" value="NZ_JBHULF010000006.1"/>
</dbReference>
<organism evidence="2 3">
    <name type="scientific">Flavihumibacter stibioxidans</name>
    <dbReference type="NCBI Taxonomy" id="1834163"/>
    <lineage>
        <taxon>Bacteria</taxon>
        <taxon>Pseudomonadati</taxon>
        <taxon>Bacteroidota</taxon>
        <taxon>Chitinophagia</taxon>
        <taxon>Chitinophagales</taxon>
        <taxon>Chitinophagaceae</taxon>
        <taxon>Flavihumibacter</taxon>
    </lineage>
</organism>
<feature type="domain" description="Putative auto-transporter adhesin head GIN" evidence="1">
    <location>
        <begin position="42"/>
        <end position="224"/>
    </location>
</feature>
<dbReference type="PANTHER" id="PTHR39200">
    <property type="entry name" value="HYPOTHETICAL EXPORTED PROTEIN"/>
    <property type="match status" value="1"/>
</dbReference>
<dbReference type="InterPro" id="IPR021255">
    <property type="entry name" value="DUF2807"/>
</dbReference>
<dbReference type="PROSITE" id="PS51257">
    <property type="entry name" value="PROKAR_LIPOPROTEIN"/>
    <property type="match status" value="1"/>
</dbReference>
<keyword evidence="3" id="KW-1185">Reference proteome</keyword>
<proteinExistence type="predicted"/>
<dbReference type="Gene3D" id="2.160.20.120">
    <property type="match status" value="1"/>
</dbReference>
<sequence>MKPVLILLTMLSLSISSCYYGMGKRVKGNGNVTTTTKTPGSFSGVEQKGSFDIILKTGASHEVQIEAEDNLVPHIDTYVDGNTLVIRTEEGFRLKPTRSIRIVVTAPSFKSIWSYGSGNISANSIISDGEKLELGTKGSGDITLQIQVPDVKAVSHGSGNIVLSGETRTVELESAGSGDLKAVDLKAESVSIDIKGSGNASAFASKSLEVEVRGSGDVTYKGNPSIKTDIKGSGNIRKID</sequence>
<comment type="caution">
    <text evidence="2">The sequence shown here is derived from an EMBL/GenBank/DDBJ whole genome shotgun (WGS) entry which is preliminary data.</text>
</comment>
<dbReference type="Proteomes" id="UP000765802">
    <property type="component" value="Unassembled WGS sequence"/>
</dbReference>
<name>A0ABR7M660_9BACT</name>
<protein>
    <recommendedName>
        <fullName evidence="1">Putative auto-transporter adhesin head GIN domain-containing protein</fullName>
    </recommendedName>
</protein>
<dbReference type="PANTHER" id="PTHR39200:SF1">
    <property type="entry name" value="AUTO-TRANSPORTER ADHESIN HEAD GIN DOMAIN-CONTAINING PROTEIN-RELATED"/>
    <property type="match status" value="1"/>
</dbReference>
<accession>A0ABR7M660</accession>
<dbReference type="EMBL" id="MBUA01000001">
    <property type="protein sequence ID" value="MBC6490225.1"/>
    <property type="molecule type" value="Genomic_DNA"/>
</dbReference>
<evidence type="ECO:0000313" key="3">
    <source>
        <dbReference type="Proteomes" id="UP000765802"/>
    </source>
</evidence>
<gene>
    <name evidence="2" type="ORF">BC349_04570</name>
</gene>
<evidence type="ECO:0000259" key="1">
    <source>
        <dbReference type="Pfam" id="PF10988"/>
    </source>
</evidence>
<reference evidence="2 3" key="1">
    <citation type="submission" date="2016-07" db="EMBL/GenBank/DDBJ databases">
        <title>Genome analysis of Flavihumibacter stibioxidans YS-17.</title>
        <authorList>
            <person name="Shi K."/>
            <person name="Han Y."/>
            <person name="Wang G."/>
        </authorList>
    </citation>
    <scope>NUCLEOTIDE SEQUENCE [LARGE SCALE GENOMIC DNA]</scope>
    <source>
        <strain evidence="2 3">YS-17</strain>
    </source>
</reference>
<dbReference type="Pfam" id="PF10988">
    <property type="entry name" value="DUF2807"/>
    <property type="match status" value="1"/>
</dbReference>